<evidence type="ECO:0000256" key="3">
    <source>
        <dbReference type="ARBA" id="ARBA00022448"/>
    </source>
</evidence>
<sequence length="276" mass="30786">MRRRRKSVCLFQRILAAGAGAVSLAGAGLLYALESAVKVEAYEHFPHPAPLPWTHKRLFGTIDMASFACHSMKWIAYRHLIGNIMSEEEAKAEAAAVVMPDFDEAGNAIERPGEINDHLLSPYPNAAAAKAANGGTFPPDLSMLLLTREGAEDYVFALLTSYHDPPAGLKLDAGKYYNPYFPDGVIGMPQQLFDGGMEFKDGTPATASQQAKDICTFMRWTAEPFYERKKRLFLKTLLFLPLVTFILVYGKRHIWTFIKGRRSVWKTVKGRERPGT</sequence>
<keyword evidence="9" id="KW-0249">Electron transport</keyword>
<gene>
    <name evidence="16" type="ORF">GPUH_LOCUS15487</name>
</gene>
<evidence type="ECO:0000256" key="6">
    <source>
        <dbReference type="ARBA" id="ARBA00022692"/>
    </source>
</evidence>
<feature type="binding site" description="covalent" evidence="14">
    <location>
        <position position="69"/>
    </location>
    <ligand>
        <name>heme c</name>
        <dbReference type="ChEBI" id="CHEBI:61717"/>
    </ligand>
</feature>
<keyword evidence="4 14" id="KW-0349">Heme</keyword>
<evidence type="ECO:0000256" key="12">
    <source>
        <dbReference type="ARBA" id="ARBA00023128"/>
    </source>
</evidence>
<accession>A0A183E3E6</accession>
<comment type="cofactor">
    <cofactor evidence="14">
        <name>heme c</name>
        <dbReference type="ChEBI" id="CHEBI:61717"/>
    </cofactor>
    <text evidence="14">Binds 1 heme c group covalently per subunit.</text>
</comment>
<dbReference type="EMBL" id="UYRT01082512">
    <property type="protein sequence ID" value="VDN26093.1"/>
    <property type="molecule type" value="Genomic_DNA"/>
</dbReference>
<comment type="subcellular location">
    <subcellularLocation>
        <location evidence="1">Mitochondrion inner membrane</location>
    </subcellularLocation>
</comment>
<dbReference type="Gene3D" id="1.20.5.100">
    <property type="entry name" value="Cytochrome c1, transmembrane anchor, C-terminal"/>
    <property type="match status" value="1"/>
</dbReference>
<reference evidence="16 17" key="2">
    <citation type="submission" date="2018-11" db="EMBL/GenBank/DDBJ databases">
        <authorList>
            <consortium name="Pathogen Informatics"/>
        </authorList>
    </citation>
    <scope>NUCLEOTIDE SEQUENCE [LARGE SCALE GENOMIC DNA]</scope>
</reference>
<feature type="binding site" description="covalent" evidence="14">
    <location>
        <position position="188"/>
    </location>
    <ligand>
        <name>heme c</name>
        <dbReference type="ChEBI" id="CHEBI:61717"/>
    </ligand>
</feature>
<keyword evidence="5" id="KW-0679">Respiratory chain</keyword>
<dbReference type="WBParaSite" id="GPUH_0001550801-mRNA-1">
    <property type="protein sequence ID" value="GPUH_0001550801-mRNA-1"/>
    <property type="gene ID" value="GPUH_0001550801"/>
</dbReference>
<evidence type="ECO:0000313" key="16">
    <source>
        <dbReference type="EMBL" id="VDN26093.1"/>
    </source>
</evidence>
<dbReference type="PANTHER" id="PTHR10266">
    <property type="entry name" value="CYTOCHROME C1"/>
    <property type="match status" value="1"/>
</dbReference>
<dbReference type="Proteomes" id="UP000271098">
    <property type="component" value="Unassembled WGS sequence"/>
</dbReference>
<evidence type="ECO:0000256" key="4">
    <source>
        <dbReference type="ARBA" id="ARBA00022617"/>
    </source>
</evidence>
<dbReference type="GO" id="GO:0046872">
    <property type="term" value="F:metal ion binding"/>
    <property type="evidence" value="ECO:0007669"/>
    <property type="project" value="UniProtKB-KW"/>
</dbReference>
<evidence type="ECO:0000256" key="11">
    <source>
        <dbReference type="ARBA" id="ARBA00023004"/>
    </source>
</evidence>
<keyword evidence="17" id="KW-1185">Reference proteome</keyword>
<dbReference type="GO" id="GO:0006122">
    <property type="term" value="P:mitochondrial electron transport, ubiquinol to cytochrome c"/>
    <property type="evidence" value="ECO:0007669"/>
    <property type="project" value="TreeGrafter"/>
</dbReference>
<protein>
    <submittedName>
        <fullName evidence="18">Cytochrome c domain-containing protein</fullName>
    </submittedName>
</protein>
<keyword evidence="11 14" id="KW-0408">Iron</keyword>
<comment type="similarity">
    <text evidence="2">Belongs to the cytochrome c family.</text>
</comment>
<reference evidence="18" key="1">
    <citation type="submission" date="2016-06" db="UniProtKB">
        <authorList>
            <consortium name="WormBaseParasite"/>
        </authorList>
    </citation>
    <scope>IDENTIFICATION</scope>
</reference>
<keyword evidence="10 15" id="KW-1133">Transmembrane helix</keyword>
<evidence type="ECO:0000256" key="8">
    <source>
        <dbReference type="ARBA" id="ARBA00022792"/>
    </source>
</evidence>
<keyword evidence="6 15" id="KW-0812">Transmembrane</keyword>
<dbReference type="PRINTS" id="PR00603">
    <property type="entry name" value="CYTOCHROMEC1"/>
</dbReference>
<dbReference type="InterPro" id="IPR036909">
    <property type="entry name" value="Cyt_c-like_dom_sf"/>
</dbReference>
<evidence type="ECO:0000256" key="15">
    <source>
        <dbReference type="SAM" id="Phobius"/>
    </source>
</evidence>
<dbReference type="InterPro" id="IPR021157">
    <property type="entry name" value="Cyt_c1_TM_anchor_C"/>
</dbReference>
<evidence type="ECO:0000256" key="14">
    <source>
        <dbReference type="PIRSR" id="PIRSR602326-1"/>
    </source>
</evidence>
<dbReference type="Gene3D" id="1.10.760.10">
    <property type="entry name" value="Cytochrome c-like domain"/>
    <property type="match status" value="1"/>
</dbReference>
<dbReference type="InterPro" id="IPR002326">
    <property type="entry name" value="Cyt_c1"/>
</dbReference>
<keyword evidence="12" id="KW-0496">Mitochondrion</keyword>
<dbReference type="Pfam" id="PF02167">
    <property type="entry name" value="Cytochrom_C1"/>
    <property type="match status" value="1"/>
</dbReference>
<dbReference type="GO" id="GO:0009055">
    <property type="term" value="F:electron transfer activity"/>
    <property type="evidence" value="ECO:0007669"/>
    <property type="project" value="InterPro"/>
</dbReference>
<organism evidence="18">
    <name type="scientific">Gongylonema pulchrum</name>
    <dbReference type="NCBI Taxonomy" id="637853"/>
    <lineage>
        <taxon>Eukaryota</taxon>
        <taxon>Metazoa</taxon>
        <taxon>Ecdysozoa</taxon>
        <taxon>Nematoda</taxon>
        <taxon>Chromadorea</taxon>
        <taxon>Rhabditida</taxon>
        <taxon>Spirurina</taxon>
        <taxon>Spiruromorpha</taxon>
        <taxon>Spiruroidea</taxon>
        <taxon>Gongylonematidae</taxon>
        <taxon>Gongylonema</taxon>
    </lineage>
</organism>
<evidence type="ECO:0000256" key="13">
    <source>
        <dbReference type="ARBA" id="ARBA00023136"/>
    </source>
</evidence>
<keyword evidence="7 14" id="KW-0479">Metal-binding</keyword>
<name>A0A183E3E6_9BILA</name>
<evidence type="ECO:0000256" key="5">
    <source>
        <dbReference type="ARBA" id="ARBA00022660"/>
    </source>
</evidence>
<keyword evidence="8" id="KW-0999">Mitochondrion inner membrane</keyword>
<dbReference type="OrthoDB" id="5925at2759"/>
<proteinExistence type="inferred from homology"/>
<feature type="binding site" description="covalent" evidence="14">
    <location>
        <position position="70"/>
    </location>
    <ligand>
        <name>heme c</name>
        <dbReference type="ChEBI" id="CHEBI:61717"/>
    </ligand>
</feature>
<keyword evidence="13 15" id="KW-0472">Membrane</keyword>
<evidence type="ECO:0000256" key="7">
    <source>
        <dbReference type="ARBA" id="ARBA00022723"/>
    </source>
</evidence>
<evidence type="ECO:0000256" key="2">
    <source>
        <dbReference type="ARBA" id="ARBA00006488"/>
    </source>
</evidence>
<dbReference type="PANTHER" id="PTHR10266:SF3">
    <property type="entry name" value="CYTOCHROME C1, HEME PROTEIN, MITOCHONDRIAL"/>
    <property type="match status" value="1"/>
</dbReference>
<dbReference type="GO" id="GO:0020037">
    <property type="term" value="F:heme binding"/>
    <property type="evidence" value="ECO:0007669"/>
    <property type="project" value="InterPro"/>
</dbReference>
<evidence type="ECO:0000313" key="17">
    <source>
        <dbReference type="Proteomes" id="UP000271098"/>
    </source>
</evidence>
<dbReference type="SUPFAM" id="SSF81496">
    <property type="entry name" value="Cytochrome c1 subunit of cytochrome bc1 complex (Ubiquinol-cytochrome c reductase), transmembrane anchor"/>
    <property type="match status" value="1"/>
</dbReference>
<feature type="transmembrane region" description="Helical" evidence="15">
    <location>
        <begin position="232"/>
        <end position="250"/>
    </location>
</feature>
<evidence type="ECO:0000256" key="1">
    <source>
        <dbReference type="ARBA" id="ARBA00004273"/>
    </source>
</evidence>
<evidence type="ECO:0000256" key="10">
    <source>
        <dbReference type="ARBA" id="ARBA00022989"/>
    </source>
</evidence>
<dbReference type="AlphaFoldDB" id="A0A183E3E6"/>
<keyword evidence="3" id="KW-0813">Transport</keyword>
<dbReference type="SUPFAM" id="SSF46626">
    <property type="entry name" value="Cytochrome c"/>
    <property type="match status" value="1"/>
</dbReference>
<dbReference type="GO" id="GO:0005743">
    <property type="term" value="C:mitochondrial inner membrane"/>
    <property type="evidence" value="ECO:0007669"/>
    <property type="project" value="UniProtKB-SubCell"/>
</dbReference>
<evidence type="ECO:0000313" key="18">
    <source>
        <dbReference type="WBParaSite" id="GPUH_0001550801-mRNA-1"/>
    </source>
</evidence>
<evidence type="ECO:0000256" key="9">
    <source>
        <dbReference type="ARBA" id="ARBA00022982"/>
    </source>
</evidence>